<dbReference type="PROSITE" id="PS00583">
    <property type="entry name" value="PFKB_KINASES_1"/>
    <property type="match status" value="1"/>
</dbReference>
<dbReference type="Pfam" id="PF00294">
    <property type="entry name" value="PfkB"/>
    <property type="match status" value="1"/>
</dbReference>
<evidence type="ECO:0000313" key="4">
    <source>
        <dbReference type="EMBL" id="VAV99909.1"/>
    </source>
</evidence>
<dbReference type="PROSITE" id="PS00584">
    <property type="entry name" value="PFKB_KINASES_2"/>
    <property type="match status" value="1"/>
</dbReference>
<sequence length="312" mass="31265">MTPPQAKTPRPEVLAIGGANRDEVMRLAGPLHLGASNRVSTQAMAGGIARNVAQNLAALGIGTQLLTAVGDDEIGDWLLALTAAAGVDISPAIKRPGMATGRYVAVLDPDGDLAVGLADMAATESLGQSDIETVSPLIARSEAIFADANLMPVTIAALLEIAADAGVPVTIDLVSPTKARRLDALLPGIDLVVGNRGEAVSFLGQDGTAVDLACAIVGRGAAAAVISDGAEPLGWCESANGGQTCGTLVPLPAKVIDVTGAGDALHSGIIAARLGGADIQAASRTGLEVARQVVSSPTHALSQILSKEPPLP</sequence>
<dbReference type="SUPFAM" id="SSF53613">
    <property type="entry name" value="Ribokinase-like"/>
    <property type="match status" value="1"/>
</dbReference>
<dbReference type="Gene3D" id="3.40.1190.20">
    <property type="match status" value="1"/>
</dbReference>
<proteinExistence type="predicted"/>
<reference evidence="4" key="1">
    <citation type="submission" date="2018-06" db="EMBL/GenBank/DDBJ databases">
        <authorList>
            <person name="Zhirakovskaya E."/>
        </authorList>
    </citation>
    <scope>NUCLEOTIDE SEQUENCE</scope>
</reference>
<dbReference type="InterPro" id="IPR029056">
    <property type="entry name" value="Ribokinase-like"/>
</dbReference>
<dbReference type="PANTHER" id="PTHR10584:SF166">
    <property type="entry name" value="RIBOKINASE"/>
    <property type="match status" value="1"/>
</dbReference>
<evidence type="ECO:0000256" key="1">
    <source>
        <dbReference type="ARBA" id="ARBA00022679"/>
    </source>
</evidence>
<protein>
    <recommendedName>
        <fullName evidence="3">Carbohydrate kinase PfkB domain-containing protein</fullName>
    </recommendedName>
</protein>
<dbReference type="GO" id="GO:0016301">
    <property type="term" value="F:kinase activity"/>
    <property type="evidence" value="ECO:0007669"/>
    <property type="project" value="UniProtKB-KW"/>
</dbReference>
<dbReference type="PANTHER" id="PTHR10584">
    <property type="entry name" value="SUGAR KINASE"/>
    <property type="match status" value="1"/>
</dbReference>
<dbReference type="InterPro" id="IPR011611">
    <property type="entry name" value="PfkB_dom"/>
</dbReference>
<organism evidence="4">
    <name type="scientific">hydrothermal vent metagenome</name>
    <dbReference type="NCBI Taxonomy" id="652676"/>
    <lineage>
        <taxon>unclassified sequences</taxon>
        <taxon>metagenomes</taxon>
        <taxon>ecological metagenomes</taxon>
    </lineage>
</organism>
<accession>A0A3B0S6L6</accession>
<evidence type="ECO:0000256" key="2">
    <source>
        <dbReference type="ARBA" id="ARBA00022777"/>
    </source>
</evidence>
<gene>
    <name evidence="4" type="ORF">MNBD_ALPHA04-578</name>
</gene>
<evidence type="ECO:0000259" key="3">
    <source>
        <dbReference type="Pfam" id="PF00294"/>
    </source>
</evidence>
<name>A0A3B0S6L6_9ZZZZ</name>
<feature type="domain" description="Carbohydrate kinase PfkB" evidence="3">
    <location>
        <begin position="41"/>
        <end position="297"/>
    </location>
</feature>
<dbReference type="AlphaFoldDB" id="A0A3B0S6L6"/>
<dbReference type="InterPro" id="IPR002173">
    <property type="entry name" value="Carboh/pur_kinase_PfkB_CS"/>
</dbReference>
<keyword evidence="1" id="KW-0808">Transferase</keyword>
<dbReference type="EMBL" id="UOEF01000294">
    <property type="protein sequence ID" value="VAV99909.1"/>
    <property type="molecule type" value="Genomic_DNA"/>
</dbReference>
<keyword evidence="2" id="KW-0418">Kinase</keyword>